<gene>
    <name evidence="3" type="ORF">N864_16760</name>
</gene>
<proteinExistence type="predicted"/>
<keyword evidence="1" id="KW-0472">Membrane</keyword>
<evidence type="ECO:0000259" key="2">
    <source>
        <dbReference type="Pfam" id="PF13400"/>
    </source>
</evidence>
<dbReference type="RefSeq" id="WP_081793436.1">
    <property type="nucleotide sequence ID" value="NZ_AWQS01000032.1"/>
</dbReference>
<dbReference type="OrthoDB" id="3853888at2"/>
<sequence>MRPTLPRIRPRCVRSVLRRLRLTRGAGERGSVSIWVATSGVVMVILVGLAVDLGGQVHAQQYARDVAAQAARAGGQQLQAPLAVRGIAARADPVRAIAAARAYLAAADVTGSARLRGGDTVIVTTSTTYQTRFLGLIGINQLTVTGAAESRIARTTGGAER</sequence>
<protein>
    <submittedName>
        <fullName evidence="3">Membrane protein</fullName>
    </submittedName>
</protein>
<name>W9GL07_9MICO</name>
<evidence type="ECO:0000256" key="1">
    <source>
        <dbReference type="SAM" id="Phobius"/>
    </source>
</evidence>
<organism evidence="3 4">
    <name type="scientific">Intrasporangium chromatireducens Q5-1</name>
    <dbReference type="NCBI Taxonomy" id="584657"/>
    <lineage>
        <taxon>Bacteria</taxon>
        <taxon>Bacillati</taxon>
        <taxon>Actinomycetota</taxon>
        <taxon>Actinomycetes</taxon>
        <taxon>Micrococcales</taxon>
        <taxon>Intrasporangiaceae</taxon>
        <taxon>Intrasporangium</taxon>
    </lineage>
</organism>
<feature type="domain" description="Putative Flp pilus-assembly TadG-like N-terminal" evidence="2">
    <location>
        <begin position="30"/>
        <end position="77"/>
    </location>
</feature>
<reference evidence="4" key="1">
    <citation type="submission" date="2013-08" db="EMBL/GenBank/DDBJ databases">
        <title>Intrasporangium oryzae NRRL B-24470.</title>
        <authorList>
            <person name="Liu H."/>
            <person name="Wang G."/>
        </authorList>
    </citation>
    <scope>NUCLEOTIDE SEQUENCE [LARGE SCALE GENOMIC DNA]</scope>
    <source>
        <strain evidence="4">Q5-1</strain>
    </source>
</reference>
<dbReference type="InterPro" id="IPR028087">
    <property type="entry name" value="Tad_N"/>
</dbReference>
<comment type="caution">
    <text evidence="3">The sequence shown here is derived from an EMBL/GenBank/DDBJ whole genome shotgun (WGS) entry which is preliminary data.</text>
</comment>
<accession>W9GL07</accession>
<dbReference type="Proteomes" id="UP000019494">
    <property type="component" value="Unassembled WGS sequence"/>
</dbReference>
<feature type="transmembrane region" description="Helical" evidence="1">
    <location>
        <begin position="32"/>
        <end position="51"/>
    </location>
</feature>
<dbReference type="AlphaFoldDB" id="W9GL07"/>
<keyword evidence="4" id="KW-1185">Reference proteome</keyword>
<evidence type="ECO:0000313" key="3">
    <source>
        <dbReference type="EMBL" id="EWT06795.1"/>
    </source>
</evidence>
<evidence type="ECO:0000313" key="4">
    <source>
        <dbReference type="Proteomes" id="UP000019494"/>
    </source>
</evidence>
<keyword evidence="1" id="KW-0812">Transmembrane</keyword>
<dbReference type="EMBL" id="AWQS01000032">
    <property type="protein sequence ID" value="EWT06795.1"/>
    <property type="molecule type" value="Genomic_DNA"/>
</dbReference>
<dbReference type="Pfam" id="PF13400">
    <property type="entry name" value="Tad"/>
    <property type="match status" value="1"/>
</dbReference>
<keyword evidence="1" id="KW-1133">Transmembrane helix</keyword>